<dbReference type="EMBL" id="JBHRSP010000033">
    <property type="protein sequence ID" value="MFC3075257.1"/>
    <property type="molecule type" value="Genomic_DNA"/>
</dbReference>
<accession>A0ABV7DKR6</accession>
<dbReference type="Proteomes" id="UP001595377">
    <property type="component" value="Unassembled WGS sequence"/>
</dbReference>
<evidence type="ECO:0000313" key="2">
    <source>
        <dbReference type="Proteomes" id="UP001595377"/>
    </source>
</evidence>
<organism evidence="1 2">
    <name type="scientific">Shinella pollutisoli</name>
    <dbReference type="NCBI Taxonomy" id="2250594"/>
    <lineage>
        <taxon>Bacteria</taxon>
        <taxon>Pseudomonadati</taxon>
        <taxon>Pseudomonadota</taxon>
        <taxon>Alphaproteobacteria</taxon>
        <taxon>Hyphomicrobiales</taxon>
        <taxon>Rhizobiaceae</taxon>
        <taxon>Shinella</taxon>
    </lineage>
</organism>
<protein>
    <submittedName>
        <fullName evidence="1">Uncharacterized protein</fullName>
    </submittedName>
</protein>
<sequence length="75" mass="8173">MSDDAFFQSGMGSVDAPRTEDFLARPAFHAGTRIARLVPERTRPGFSVRAHAARRLRGNSAKALIPRRVPGTIPS</sequence>
<proteinExistence type="predicted"/>
<keyword evidence="2" id="KW-1185">Reference proteome</keyword>
<gene>
    <name evidence="1" type="ORF">ACFOHH_19260</name>
</gene>
<name>A0ABV7DKR6_9HYPH</name>
<reference evidence="2" key="1">
    <citation type="journal article" date="2019" name="Int. J. Syst. Evol. Microbiol.">
        <title>The Global Catalogue of Microorganisms (GCM) 10K type strain sequencing project: providing services to taxonomists for standard genome sequencing and annotation.</title>
        <authorList>
            <consortium name="The Broad Institute Genomics Platform"/>
            <consortium name="The Broad Institute Genome Sequencing Center for Infectious Disease"/>
            <person name="Wu L."/>
            <person name="Ma J."/>
        </authorList>
    </citation>
    <scope>NUCLEOTIDE SEQUENCE [LARGE SCALE GENOMIC DNA]</scope>
    <source>
        <strain evidence="2">KCTC 52677</strain>
    </source>
</reference>
<dbReference type="RefSeq" id="WP_257317698.1">
    <property type="nucleotide sequence ID" value="NZ_JANFDG010000032.1"/>
</dbReference>
<evidence type="ECO:0000313" key="1">
    <source>
        <dbReference type="EMBL" id="MFC3075257.1"/>
    </source>
</evidence>
<comment type="caution">
    <text evidence="1">The sequence shown here is derived from an EMBL/GenBank/DDBJ whole genome shotgun (WGS) entry which is preliminary data.</text>
</comment>